<name>A0A646KH22_STRJU</name>
<dbReference type="Gene3D" id="2.130.10.130">
    <property type="entry name" value="Integrin alpha, N-terminal"/>
    <property type="match status" value="2"/>
</dbReference>
<keyword evidence="2" id="KW-0677">Repeat</keyword>
<dbReference type="AlphaFoldDB" id="A0A646KH22"/>
<dbReference type="PROSITE" id="PS51470">
    <property type="entry name" value="FG_GAP"/>
    <property type="match status" value="1"/>
</dbReference>
<sequence length="459" mass="48003">MRTTLRTALATAVAVSLTGGLLGLTTGAATAAAPAKAAKPAKYATDFNGDGHPDYVRENTIKQVTVTYGTAKGPGTKTFTFDQDSPGIPGVRHHDTEGFGATLASADLNGDGYADLVVSDPWERIGTTDTEQGMVIIVWGSETGLGSKATVVDAPPPTRNQNFGIGLATGDFSGDGKPDLAITDNRSVYIHRGGFTPSGSTGEVSTFTPPADSHFEPGGLAAGRVTKDKSTDLYAIGVVDLGSSGIQRNWFFKGGSTIKPDKLRTAAKPTKDFETGGGVIADFDKDGYGDLVVGDPDKKYAGGIRVQRGGKNGPTTSYRLNQDTPGVATTAEPHEGFGHSFSAGDTNRDGYPDLAVGTNERIDNRQVGGAHVLRGGKKGLTGTGSQWFTRDTPGIPGKTLMYENFGTWLKLHDFDRDGDADLLLNGARKSGQASTLLNGGSQGITTKGIREVPTPWDFL</sequence>
<accession>A0A646KH22</accession>
<gene>
    <name evidence="6" type="ORF">FF041_14010</name>
</gene>
<dbReference type="InterPro" id="IPR013519">
    <property type="entry name" value="Int_alpha_beta-p"/>
</dbReference>
<evidence type="ECO:0000256" key="2">
    <source>
        <dbReference type="ARBA" id="ARBA00022737"/>
    </source>
</evidence>
<evidence type="ECO:0000256" key="3">
    <source>
        <dbReference type="ARBA" id="ARBA00022801"/>
    </source>
</evidence>
<dbReference type="Proteomes" id="UP000419138">
    <property type="component" value="Unassembled WGS sequence"/>
</dbReference>
<feature type="chain" id="PRO_5039343721" evidence="5">
    <location>
        <begin position="32"/>
        <end position="459"/>
    </location>
</feature>
<dbReference type="InterPro" id="IPR013517">
    <property type="entry name" value="FG-GAP"/>
</dbReference>
<dbReference type="SMART" id="SM00191">
    <property type="entry name" value="Int_alpha"/>
    <property type="match status" value="5"/>
</dbReference>
<reference evidence="6 7" key="1">
    <citation type="submission" date="2019-05" db="EMBL/GenBank/DDBJ databases">
        <title>Comparative genomics and metabolomics analyses of clavulanic acid producing Streptomyces species provides insight into specialized metabolism and evolution of beta-lactam biosynthetic gene clusters.</title>
        <authorList>
            <person name="Moore M.A."/>
            <person name="Cruz-Morales P."/>
            <person name="Barona Gomez F."/>
            <person name="Kapil T."/>
        </authorList>
    </citation>
    <scope>NUCLEOTIDE SEQUENCE [LARGE SCALE GENOMIC DNA]</scope>
    <source>
        <strain evidence="6 7">NRRL 5741</strain>
    </source>
</reference>
<protein>
    <submittedName>
        <fullName evidence="6">VCBS repeat-containing protein</fullName>
    </submittedName>
</protein>
<dbReference type="InterPro" id="IPR028994">
    <property type="entry name" value="Integrin_alpha_N"/>
</dbReference>
<evidence type="ECO:0000256" key="5">
    <source>
        <dbReference type="SAM" id="SignalP"/>
    </source>
</evidence>
<dbReference type="EMBL" id="VCLA01000120">
    <property type="protein sequence ID" value="MQT01297.1"/>
    <property type="molecule type" value="Genomic_DNA"/>
</dbReference>
<comment type="caution">
    <text evidence="6">The sequence shown here is derived from an EMBL/GenBank/DDBJ whole genome shotgun (WGS) entry which is preliminary data.</text>
</comment>
<dbReference type="OrthoDB" id="9815928at2"/>
<evidence type="ECO:0000256" key="1">
    <source>
        <dbReference type="ARBA" id="ARBA00022729"/>
    </source>
</evidence>
<dbReference type="PANTHER" id="PTHR23221">
    <property type="entry name" value="GLYCOSYLPHOSPHATIDYLINOSITOL PHOSPHOLIPASE D"/>
    <property type="match status" value="1"/>
</dbReference>
<dbReference type="RefSeq" id="WP_153523129.1">
    <property type="nucleotide sequence ID" value="NZ_JBEPDZ010000013.1"/>
</dbReference>
<dbReference type="GO" id="GO:0016787">
    <property type="term" value="F:hydrolase activity"/>
    <property type="evidence" value="ECO:0007669"/>
    <property type="project" value="UniProtKB-KW"/>
</dbReference>
<keyword evidence="1 5" id="KW-0732">Signal</keyword>
<keyword evidence="4" id="KW-0325">Glycoprotein</keyword>
<keyword evidence="3" id="KW-0378">Hydrolase</keyword>
<evidence type="ECO:0000313" key="7">
    <source>
        <dbReference type="Proteomes" id="UP000419138"/>
    </source>
</evidence>
<keyword evidence="7" id="KW-1185">Reference proteome</keyword>
<feature type="signal peptide" evidence="5">
    <location>
        <begin position="1"/>
        <end position="31"/>
    </location>
</feature>
<evidence type="ECO:0000313" key="6">
    <source>
        <dbReference type="EMBL" id="MQT01297.1"/>
    </source>
</evidence>
<dbReference type="Pfam" id="PF01839">
    <property type="entry name" value="FG-GAP"/>
    <property type="match status" value="3"/>
</dbReference>
<proteinExistence type="predicted"/>
<dbReference type="SUPFAM" id="SSF69318">
    <property type="entry name" value="Integrin alpha N-terminal domain"/>
    <property type="match status" value="1"/>
</dbReference>
<evidence type="ECO:0000256" key="4">
    <source>
        <dbReference type="ARBA" id="ARBA00023180"/>
    </source>
</evidence>
<dbReference type="PANTHER" id="PTHR23221:SF7">
    <property type="entry name" value="PHOSPHATIDYLINOSITOL-GLYCAN-SPECIFIC PHOSPHOLIPASE D"/>
    <property type="match status" value="1"/>
</dbReference>
<organism evidence="6 7">
    <name type="scientific">Streptomyces jumonjinensis</name>
    <dbReference type="NCBI Taxonomy" id="1945"/>
    <lineage>
        <taxon>Bacteria</taxon>
        <taxon>Bacillati</taxon>
        <taxon>Actinomycetota</taxon>
        <taxon>Actinomycetes</taxon>
        <taxon>Kitasatosporales</taxon>
        <taxon>Streptomycetaceae</taxon>
        <taxon>Streptomyces</taxon>
    </lineage>
</organism>